<keyword evidence="4" id="KW-0677">Repeat</keyword>
<gene>
    <name evidence="10" type="ORF">IE077_003414</name>
</gene>
<dbReference type="InterPro" id="IPR016817">
    <property type="entry name" value="MannP-dilichol_defect-1"/>
</dbReference>
<keyword evidence="6 8" id="KW-0472">Membrane</keyword>
<evidence type="ECO:0000256" key="3">
    <source>
        <dbReference type="ARBA" id="ARBA00022692"/>
    </source>
</evidence>
<feature type="transmembrane region" description="Helical" evidence="9">
    <location>
        <begin position="160"/>
        <end position="179"/>
    </location>
</feature>
<evidence type="ECO:0000256" key="5">
    <source>
        <dbReference type="ARBA" id="ARBA00022989"/>
    </source>
</evidence>
<sequence length="266" mass="29896">MEHVKPLLESAMPFWERHIRILLPEQCWHQIVAMTFSGVCLSMLFNLFLNTGVMVASAFVKLPQILKIFLARSVTGIAEPTYYLEVAYTFIYVGYNVSRGNAFGVWGESAFVAVQNVTLLMLFWSFSKPDQSKIPYSRRVSFVSALIVFCYIVKRQLVPPIIIPLLGILPIPLSISSILPQIIKNFKQGHTGQISLVTITIQLMGNIVRIYTSKVQANDLLLMTYFCFGATLKGILFSQVCLYQKATAATLSTDSQRSVPAKEKRN</sequence>
<dbReference type="PANTHER" id="PTHR12226">
    <property type="entry name" value="MANNOSE-P-DOLICHOL UTILIZATION DEFECT 1 LEC35 -RELATED"/>
    <property type="match status" value="1"/>
</dbReference>
<dbReference type="EMBL" id="JADAQX010000443">
    <property type="protein sequence ID" value="KAF8820219.1"/>
    <property type="molecule type" value="Genomic_DNA"/>
</dbReference>
<dbReference type="Pfam" id="PF04193">
    <property type="entry name" value="PQ-loop"/>
    <property type="match status" value="2"/>
</dbReference>
<evidence type="ECO:0000256" key="4">
    <source>
        <dbReference type="ARBA" id="ARBA00022737"/>
    </source>
</evidence>
<feature type="transmembrane region" description="Helical" evidence="9">
    <location>
        <begin position="191"/>
        <end position="211"/>
    </location>
</feature>
<dbReference type="Proteomes" id="UP000823046">
    <property type="component" value="Unassembled WGS sequence"/>
</dbReference>
<evidence type="ECO:0000256" key="8">
    <source>
        <dbReference type="PIRNR" id="PIRNR023381"/>
    </source>
</evidence>
<evidence type="ECO:0000256" key="1">
    <source>
        <dbReference type="ARBA" id="ARBA00004141"/>
    </source>
</evidence>
<protein>
    <recommendedName>
        <fullName evidence="8">Mannose-P-dolichol utilization defect 1 protein homolog</fullName>
    </recommendedName>
</protein>
<proteinExistence type="inferred from homology"/>
<comment type="subcellular location">
    <subcellularLocation>
        <location evidence="1 8">Membrane</location>
        <topology evidence="1 8">Multi-pass membrane protein</topology>
    </subcellularLocation>
</comment>
<comment type="caution">
    <text evidence="10">The sequence shown here is derived from an EMBL/GenBank/DDBJ whole genome shotgun (WGS) entry which is preliminary data.</text>
</comment>
<evidence type="ECO:0000313" key="10">
    <source>
        <dbReference type="EMBL" id="KAF8820219.1"/>
    </source>
</evidence>
<accession>A0ABQ7J8C9</accession>
<keyword evidence="11" id="KW-1185">Reference proteome</keyword>
<dbReference type="SMART" id="SM00679">
    <property type="entry name" value="CTNS"/>
    <property type="match status" value="2"/>
</dbReference>
<dbReference type="Gene3D" id="1.20.1280.290">
    <property type="match status" value="2"/>
</dbReference>
<dbReference type="PANTHER" id="PTHR12226:SF2">
    <property type="entry name" value="MANNOSE-P-DOLICHOL UTILIZATION DEFECT 1 PROTEIN"/>
    <property type="match status" value="1"/>
</dbReference>
<name>A0ABQ7J8C9_9APIC</name>
<keyword evidence="3 8" id="KW-0812">Transmembrane</keyword>
<organism evidence="10 11">
    <name type="scientific">Cardiosporidium cionae</name>
    <dbReference type="NCBI Taxonomy" id="476202"/>
    <lineage>
        <taxon>Eukaryota</taxon>
        <taxon>Sar</taxon>
        <taxon>Alveolata</taxon>
        <taxon>Apicomplexa</taxon>
        <taxon>Aconoidasida</taxon>
        <taxon>Nephromycida</taxon>
        <taxon>Cardiosporidium</taxon>
    </lineage>
</organism>
<evidence type="ECO:0000256" key="7">
    <source>
        <dbReference type="ARBA" id="ARBA00038475"/>
    </source>
</evidence>
<keyword evidence="5 8" id="KW-1133">Transmembrane helix</keyword>
<feature type="transmembrane region" description="Helical" evidence="9">
    <location>
        <begin position="81"/>
        <end position="97"/>
    </location>
</feature>
<feature type="transmembrane region" description="Helical" evidence="9">
    <location>
        <begin position="103"/>
        <end position="124"/>
    </location>
</feature>
<evidence type="ECO:0000256" key="6">
    <source>
        <dbReference type="ARBA" id="ARBA00023136"/>
    </source>
</evidence>
<comment type="similarity">
    <text evidence="7 8">Belongs to the MPDU1 (TC 2.A.43.3) family.</text>
</comment>
<evidence type="ECO:0000256" key="2">
    <source>
        <dbReference type="ARBA" id="ARBA00022448"/>
    </source>
</evidence>
<evidence type="ECO:0000313" key="11">
    <source>
        <dbReference type="Proteomes" id="UP000823046"/>
    </source>
</evidence>
<dbReference type="InterPro" id="IPR006603">
    <property type="entry name" value="PQ-loop_rpt"/>
</dbReference>
<feature type="transmembrane region" description="Helical" evidence="9">
    <location>
        <begin position="31"/>
        <end position="60"/>
    </location>
</feature>
<feature type="transmembrane region" description="Helical" evidence="9">
    <location>
        <begin position="223"/>
        <end position="243"/>
    </location>
</feature>
<reference evidence="10 11" key="1">
    <citation type="journal article" date="2020" name="bioRxiv">
        <title>Metabolic contributions of an alphaproteobacterial endosymbiont in the apicomplexan Cardiosporidium cionae.</title>
        <authorList>
            <person name="Hunter E.S."/>
            <person name="Paight C.J."/>
            <person name="Lane C.E."/>
        </authorList>
    </citation>
    <scope>NUCLEOTIDE SEQUENCE [LARGE SCALE GENOMIC DNA]</scope>
    <source>
        <strain evidence="10">ESH_2018</strain>
    </source>
</reference>
<evidence type="ECO:0000256" key="9">
    <source>
        <dbReference type="SAM" id="Phobius"/>
    </source>
</evidence>
<keyword evidence="2" id="KW-0813">Transport</keyword>
<dbReference type="PIRSF" id="PIRSF023381">
    <property type="entry name" value="MannP-dilichol_defect-1p"/>
    <property type="match status" value="1"/>
</dbReference>